<feature type="coiled-coil region" evidence="11">
    <location>
        <begin position="111"/>
        <end position="138"/>
    </location>
</feature>
<dbReference type="CDD" id="cd17536">
    <property type="entry name" value="REC_YesN-like"/>
    <property type="match status" value="1"/>
</dbReference>
<evidence type="ECO:0000256" key="7">
    <source>
        <dbReference type="ARBA" id="ARBA00023125"/>
    </source>
</evidence>
<dbReference type="Pfam" id="PF17853">
    <property type="entry name" value="GGDEF_2"/>
    <property type="match status" value="1"/>
</dbReference>
<evidence type="ECO:0000259" key="12">
    <source>
        <dbReference type="PROSITE" id="PS01124"/>
    </source>
</evidence>
<dbReference type="RefSeq" id="WP_219965456.1">
    <property type="nucleotide sequence ID" value="NZ_JAGFNZ010000003.1"/>
</dbReference>
<sequence length="534" mass="60416">MALYRVLLVDDEEEIREGIIRKIDWNRLGYTIVGDAENGLEALEKAEHLHPDVVMTDIKMPFMDGLELGERLRVVLPSAKLIIFSGFDDFEYAQKAIKINVAEYVLKPINSNELTETLKKLKQQLDREFAEKRDVEMLRRNYMDSLPVMREQFLVGLIEGRISEERLRAQAPLLRIDLTSADQWAVALVRADSAPKADAALHGEEELIPISLKCTVDEILGYYCTFTGFLYSDCVAVIAELKPESGIVSLMNGMNQICKSAERVLGVKVMAGVGTVCSALTEIRHSYREAQNALDYSATMGTGKVIYIADIEPETSVKLQFDEHDEREITNAIKMGSEQEIADRINALFTRFETLLLPLSQYQIYVMEMMTSLLKVMHAYELSTEEIFGVDFNYVNTIATLHSPAEMKQWCKDCCIKISTLIKRERVDSTKLLAQNAKQYIAGNYQNAGLSVESLCSFLHVSPAYFSTVFKRETGMSFVAYLTEVRLQEAVNLLNTTSDKTYVIAGKVGYTEPNYFSYVFKKKFGVSPSKYRSN</sequence>
<dbReference type="Gene3D" id="1.10.10.60">
    <property type="entry name" value="Homeodomain-like"/>
    <property type="match status" value="2"/>
</dbReference>
<keyword evidence="15" id="KW-1185">Reference proteome</keyword>
<keyword evidence="6" id="KW-0805">Transcription regulation</keyword>
<dbReference type="InterPro" id="IPR009057">
    <property type="entry name" value="Homeodomain-like_sf"/>
</dbReference>
<dbReference type="PRINTS" id="PR00032">
    <property type="entry name" value="HTHARAC"/>
</dbReference>
<evidence type="ECO:0000313" key="14">
    <source>
        <dbReference type="EMBL" id="MBW7573054.1"/>
    </source>
</evidence>
<evidence type="ECO:0000256" key="4">
    <source>
        <dbReference type="ARBA" id="ARBA00022553"/>
    </source>
</evidence>
<feature type="modified residue" description="4-aspartylphosphate" evidence="10">
    <location>
        <position position="57"/>
    </location>
</feature>
<keyword evidence="4 10" id="KW-0597">Phosphoprotein</keyword>
<dbReference type="SUPFAM" id="SSF52172">
    <property type="entry name" value="CheY-like"/>
    <property type="match status" value="1"/>
</dbReference>
<evidence type="ECO:0000259" key="13">
    <source>
        <dbReference type="PROSITE" id="PS50110"/>
    </source>
</evidence>
<comment type="caution">
    <text evidence="14">The sequence shown here is derived from an EMBL/GenBank/DDBJ whole genome shotgun (WGS) entry which is preliminary data.</text>
</comment>
<evidence type="ECO:0000256" key="1">
    <source>
        <dbReference type="ARBA" id="ARBA00004496"/>
    </source>
</evidence>
<evidence type="ECO:0000256" key="10">
    <source>
        <dbReference type="PROSITE-ProRule" id="PRU00169"/>
    </source>
</evidence>
<dbReference type="PROSITE" id="PS50110">
    <property type="entry name" value="RESPONSE_REGULATORY"/>
    <property type="match status" value="1"/>
</dbReference>
<dbReference type="InterPro" id="IPR051552">
    <property type="entry name" value="HptR"/>
</dbReference>
<evidence type="ECO:0000256" key="8">
    <source>
        <dbReference type="ARBA" id="ARBA00023163"/>
    </source>
</evidence>
<feature type="domain" description="HTH araC/xylS-type" evidence="12">
    <location>
        <begin position="435"/>
        <end position="534"/>
    </location>
</feature>
<evidence type="ECO:0000256" key="9">
    <source>
        <dbReference type="ARBA" id="ARBA00024867"/>
    </source>
</evidence>
<dbReference type="EMBL" id="JAGFNZ010000003">
    <property type="protein sequence ID" value="MBW7573054.1"/>
    <property type="molecule type" value="Genomic_DNA"/>
</dbReference>
<dbReference type="InterPro" id="IPR041522">
    <property type="entry name" value="CdaR_GGDEF"/>
</dbReference>
<comment type="function">
    <text evidence="9">May play the central regulatory role in sporulation. It may be an element of the effector pathway responsible for the activation of sporulation genes in response to nutritional stress. Spo0A may act in concert with spo0H (a sigma factor) to control the expression of some genes that are critical to the sporulation process.</text>
</comment>
<proteinExistence type="predicted"/>
<dbReference type="Proteomes" id="UP000719942">
    <property type="component" value="Unassembled WGS sequence"/>
</dbReference>
<dbReference type="InterPro" id="IPR020449">
    <property type="entry name" value="Tscrpt_reg_AraC-type_HTH"/>
</dbReference>
<dbReference type="SUPFAM" id="SSF46689">
    <property type="entry name" value="Homeodomain-like"/>
    <property type="match status" value="2"/>
</dbReference>
<evidence type="ECO:0000313" key="15">
    <source>
        <dbReference type="Proteomes" id="UP000719942"/>
    </source>
</evidence>
<protein>
    <recommendedName>
        <fullName evidence="2">Stage 0 sporulation protein A homolog</fullName>
    </recommendedName>
</protein>
<dbReference type="PANTHER" id="PTHR42713:SF3">
    <property type="entry name" value="TRANSCRIPTIONAL REGULATORY PROTEIN HPTR"/>
    <property type="match status" value="1"/>
</dbReference>
<keyword evidence="5" id="KW-0902">Two-component regulatory system</keyword>
<keyword evidence="7" id="KW-0238">DNA-binding</keyword>
<keyword evidence="11" id="KW-0175">Coiled coil</keyword>
<keyword evidence="8" id="KW-0804">Transcription</keyword>
<comment type="subcellular location">
    <subcellularLocation>
        <location evidence="1">Cytoplasm</location>
    </subcellularLocation>
</comment>
<evidence type="ECO:0000256" key="11">
    <source>
        <dbReference type="SAM" id="Coils"/>
    </source>
</evidence>
<dbReference type="InterPro" id="IPR011006">
    <property type="entry name" value="CheY-like_superfamily"/>
</dbReference>
<accession>A0ABS7DP25</accession>
<dbReference type="InterPro" id="IPR018060">
    <property type="entry name" value="HTH_AraC"/>
</dbReference>
<keyword evidence="3" id="KW-0963">Cytoplasm</keyword>
<dbReference type="PANTHER" id="PTHR42713">
    <property type="entry name" value="HISTIDINE KINASE-RELATED"/>
    <property type="match status" value="1"/>
</dbReference>
<evidence type="ECO:0000256" key="5">
    <source>
        <dbReference type="ARBA" id="ARBA00023012"/>
    </source>
</evidence>
<evidence type="ECO:0000256" key="6">
    <source>
        <dbReference type="ARBA" id="ARBA00023015"/>
    </source>
</evidence>
<dbReference type="Pfam" id="PF00072">
    <property type="entry name" value="Response_reg"/>
    <property type="match status" value="1"/>
</dbReference>
<organism evidence="14 15">
    <name type="scientific">Caproiciproducens faecalis</name>
    <dbReference type="NCBI Taxonomy" id="2820301"/>
    <lineage>
        <taxon>Bacteria</taxon>
        <taxon>Bacillati</taxon>
        <taxon>Bacillota</taxon>
        <taxon>Clostridia</taxon>
        <taxon>Eubacteriales</taxon>
        <taxon>Acutalibacteraceae</taxon>
        <taxon>Caproiciproducens</taxon>
    </lineage>
</organism>
<dbReference type="Gene3D" id="3.40.50.2300">
    <property type="match status" value="1"/>
</dbReference>
<reference evidence="14 15" key="1">
    <citation type="submission" date="2021-03" db="EMBL/GenBank/DDBJ databases">
        <title>Caproiciproducens sp. nov. isolated from feces of cow.</title>
        <authorList>
            <person name="Choi J.-Y."/>
        </authorList>
    </citation>
    <scope>NUCLEOTIDE SEQUENCE [LARGE SCALE GENOMIC DNA]</scope>
    <source>
        <strain evidence="14 15">AGMB10547</strain>
    </source>
</reference>
<dbReference type="InterPro" id="IPR001789">
    <property type="entry name" value="Sig_transdc_resp-reg_receiver"/>
</dbReference>
<evidence type="ECO:0000256" key="2">
    <source>
        <dbReference type="ARBA" id="ARBA00018672"/>
    </source>
</evidence>
<dbReference type="Pfam" id="PF12833">
    <property type="entry name" value="HTH_18"/>
    <property type="match status" value="1"/>
</dbReference>
<dbReference type="PROSITE" id="PS01124">
    <property type="entry name" value="HTH_ARAC_FAMILY_2"/>
    <property type="match status" value="1"/>
</dbReference>
<dbReference type="SMART" id="SM00448">
    <property type="entry name" value="REC"/>
    <property type="match status" value="1"/>
</dbReference>
<gene>
    <name evidence="14" type="ORF">J5W02_09535</name>
</gene>
<dbReference type="SMART" id="SM00342">
    <property type="entry name" value="HTH_ARAC"/>
    <property type="match status" value="1"/>
</dbReference>
<name>A0ABS7DP25_9FIRM</name>
<feature type="domain" description="Response regulatory" evidence="13">
    <location>
        <begin position="5"/>
        <end position="122"/>
    </location>
</feature>
<evidence type="ECO:0000256" key="3">
    <source>
        <dbReference type="ARBA" id="ARBA00022490"/>
    </source>
</evidence>